<feature type="repeat" description="ANK" evidence="9">
    <location>
        <begin position="43"/>
        <end position="75"/>
    </location>
</feature>
<dbReference type="SMART" id="SM00248">
    <property type="entry name" value="ANK"/>
    <property type="match status" value="2"/>
</dbReference>
<dbReference type="PANTHER" id="PTHR15263:SF1">
    <property type="entry name" value="NF-KAPPA-B INHIBITOR-LIKE PROTEIN 1"/>
    <property type="match status" value="1"/>
</dbReference>
<evidence type="ECO:0000256" key="10">
    <source>
        <dbReference type="SAM" id="Coils"/>
    </source>
</evidence>
<feature type="coiled-coil region" evidence="10">
    <location>
        <begin position="127"/>
        <end position="157"/>
    </location>
</feature>
<evidence type="ECO:0000256" key="5">
    <source>
        <dbReference type="ARBA" id="ARBA00023043"/>
    </source>
</evidence>
<evidence type="ECO:0000256" key="4">
    <source>
        <dbReference type="ARBA" id="ARBA00022737"/>
    </source>
</evidence>
<gene>
    <name evidence="13" type="primary">LOC100371356</name>
</gene>
<evidence type="ECO:0000256" key="9">
    <source>
        <dbReference type="PROSITE-ProRule" id="PRU00023"/>
    </source>
</evidence>
<protein>
    <recommendedName>
        <fullName evidence="2">NF-kappa-B inhibitor-like protein 1</fullName>
    </recommendedName>
    <alternativeName>
        <fullName evidence="7">Inhibitor of kappa B-like protein</fullName>
    </alternativeName>
    <alternativeName>
        <fullName evidence="8">Nuclear factor of kappa light polypeptide gene enhancer in B-cells inhibitor-like 1</fullName>
    </alternativeName>
</protein>
<keyword evidence="12" id="KW-1185">Reference proteome</keyword>
<dbReference type="InterPro" id="IPR036770">
    <property type="entry name" value="Ankyrin_rpt-contain_sf"/>
</dbReference>
<keyword evidence="10" id="KW-0175">Coiled coil</keyword>
<dbReference type="Gene3D" id="1.25.40.20">
    <property type="entry name" value="Ankyrin repeat-containing domain"/>
    <property type="match status" value="1"/>
</dbReference>
<proteinExistence type="predicted"/>
<evidence type="ECO:0000256" key="7">
    <source>
        <dbReference type="ARBA" id="ARBA00030621"/>
    </source>
</evidence>
<keyword evidence="5 9" id="KW-0040">ANK repeat</keyword>
<sequence length="358" mass="43200">MLVEMEKRHGKVMRYVKQGEVQKLKSYLKKHRNLDVNSIQDEKKRTPLHIACLLSDDLVVRCLLKSGARCDLQDIDGNTPLHLVLNDVLLGNKSAYSDIAEPLIKRCPKSLRIKNNKNVKPSKLLRDVELEKQRKAAEEIQEQKQREQQAEQEWHEKLVGEWQDETSYEDYTHHFSEDNYHYDNADSYDDWADKISHEFWRNKNKRKLDEEEHTRRKKKHEENKQREFQEQLEREHAEYERRCSRQIQEQMHERKRKYIANCCRVFHVDNTTKLKYDDMPWPCVKGDVNEMIKVILWDVNQDDKKGYRRYIRVQQTTWHPDKIQQKLGHRLHDRHQERILNRVTELSQALNKLLDDSG</sequence>
<organism evidence="12 13">
    <name type="scientific">Saccoglossus kowalevskii</name>
    <name type="common">Acorn worm</name>
    <dbReference type="NCBI Taxonomy" id="10224"/>
    <lineage>
        <taxon>Eukaryota</taxon>
        <taxon>Metazoa</taxon>
        <taxon>Hemichordata</taxon>
        <taxon>Enteropneusta</taxon>
        <taxon>Harrimaniidae</taxon>
        <taxon>Saccoglossus</taxon>
    </lineage>
</organism>
<accession>A0ABM0M1X2</accession>
<dbReference type="PANTHER" id="PTHR15263">
    <property type="entry name" value="I-KAPPA-B-LIKE PROTEIN IKBL"/>
    <property type="match status" value="1"/>
</dbReference>
<evidence type="ECO:0000256" key="11">
    <source>
        <dbReference type="SAM" id="MobiDB-lite"/>
    </source>
</evidence>
<dbReference type="GeneID" id="100371356"/>
<dbReference type="PROSITE" id="PS50297">
    <property type="entry name" value="ANK_REP_REGION"/>
    <property type="match status" value="1"/>
</dbReference>
<keyword evidence="6" id="KW-0539">Nucleus</keyword>
<evidence type="ECO:0000256" key="8">
    <source>
        <dbReference type="ARBA" id="ARBA00030802"/>
    </source>
</evidence>
<dbReference type="RefSeq" id="XP_006814013.1">
    <property type="nucleotide sequence ID" value="XM_006813950.1"/>
</dbReference>
<dbReference type="PROSITE" id="PS50088">
    <property type="entry name" value="ANK_REPEAT"/>
    <property type="match status" value="1"/>
</dbReference>
<comment type="subcellular location">
    <subcellularLocation>
        <location evidence="1">Nucleus</location>
    </subcellularLocation>
</comment>
<evidence type="ECO:0000313" key="13">
    <source>
        <dbReference type="RefSeq" id="XP_006814013.1"/>
    </source>
</evidence>
<dbReference type="Pfam" id="PF12796">
    <property type="entry name" value="Ank_2"/>
    <property type="match status" value="1"/>
</dbReference>
<dbReference type="SUPFAM" id="SSF48403">
    <property type="entry name" value="Ankyrin repeat"/>
    <property type="match status" value="1"/>
</dbReference>
<keyword evidence="3" id="KW-0597">Phosphoprotein</keyword>
<reference evidence="13" key="1">
    <citation type="submission" date="2025-08" db="UniProtKB">
        <authorList>
            <consortium name="RefSeq"/>
        </authorList>
    </citation>
    <scope>IDENTIFICATION</scope>
    <source>
        <tissue evidence="13">Testes</tissue>
    </source>
</reference>
<keyword evidence="4" id="KW-0677">Repeat</keyword>
<dbReference type="Proteomes" id="UP000694865">
    <property type="component" value="Unplaced"/>
</dbReference>
<name>A0ABM0M1X2_SACKO</name>
<dbReference type="InterPro" id="IPR002110">
    <property type="entry name" value="Ankyrin_rpt"/>
</dbReference>
<evidence type="ECO:0000256" key="2">
    <source>
        <dbReference type="ARBA" id="ARBA00014259"/>
    </source>
</evidence>
<evidence type="ECO:0000313" key="12">
    <source>
        <dbReference type="Proteomes" id="UP000694865"/>
    </source>
</evidence>
<dbReference type="InterPro" id="IPR038753">
    <property type="entry name" value="NFKBIL1"/>
</dbReference>
<feature type="region of interest" description="Disordered" evidence="11">
    <location>
        <begin position="206"/>
        <end position="229"/>
    </location>
</feature>
<evidence type="ECO:0000256" key="6">
    <source>
        <dbReference type="ARBA" id="ARBA00023242"/>
    </source>
</evidence>
<evidence type="ECO:0000256" key="3">
    <source>
        <dbReference type="ARBA" id="ARBA00022553"/>
    </source>
</evidence>
<evidence type="ECO:0000256" key="1">
    <source>
        <dbReference type="ARBA" id="ARBA00004123"/>
    </source>
</evidence>